<keyword evidence="2" id="KW-1185">Reference proteome</keyword>
<dbReference type="Proteomes" id="UP001500552">
    <property type="component" value="Unassembled WGS sequence"/>
</dbReference>
<dbReference type="Gene3D" id="3.40.50.150">
    <property type="entry name" value="Vaccinia Virus protein VP39"/>
    <property type="match status" value="1"/>
</dbReference>
<organism evidence="1 2">
    <name type="scientific">Pontibacter saemangeumensis</name>
    <dbReference type="NCBI Taxonomy" id="1084525"/>
    <lineage>
        <taxon>Bacteria</taxon>
        <taxon>Pseudomonadati</taxon>
        <taxon>Bacteroidota</taxon>
        <taxon>Cytophagia</taxon>
        <taxon>Cytophagales</taxon>
        <taxon>Hymenobacteraceae</taxon>
        <taxon>Pontibacter</taxon>
    </lineage>
</organism>
<protein>
    <recommendedName>
        <fullName evidence="3">Methyltransferase domain-containing protein</fullName>
    </recommendedName>
</protein>
<proteinExistence type="predicted"/>
<comment type="caution">
    <text evidence="1">The sequence shown here is derived from an EMBL/GenBank/DDBJ whole genome shotgun (WGS) entry which is preliminary data.</text>
</comment>
<sequence length="291" mass="32896">MKKVGFYVSNLVQRVLNYGKFRNEFLGRLPQRFHGAAKLLFYFTFTAEEKKLASEIESFRSKIPALSTAKEVYSYTSPHSNTFKTDEKGKALPGEYIGSSVEGHMKTGSSKFNGILLRRIVAGAGVKRILELGTNTGFSGCYFLSVPGTELVTIEGSDTLCEIAKINMDRFSDKHRIMNMLFDEAIDVLLAEKASFDCVFIDGQHEQKATLHYTQRVLPMLKPGALIVHDDIYWSDDMHAGWQKMVQDPQFSETVDLFYKGICVVGNGTAPKAHYDMGEYLPRPEIFRKNW</sequence>
<dbReference type="Pfam" id="PF13578">
    <property type="entry name" value="Methyltransf_24"/>
    <property type="match status" value="1"/>
</dbReference>
<dbReference type="InterPro" id="IPR029063">
    <property type="entry name" value="SAM-dependent_MTases_sf"/>
</dbReference>
<gene>
    <name evidence="1" type="ORF">GCM10023188_25250</name>
</gene>
<evidence type="ECO:0000313" key="2">
    <source>
        <dbReference type="Proteomes" id="UP001500552"/>
    </source>
</evidence>
<dbReference type="CDD" id="cd02440">
    <property type="entry name" value="AdoMet_MTases"/>
    <property type="match status" value="1"/>
</dbReference>
<reference evidence="2" key="1">
    <citation type="journal article" date="2019" name="Int. J. Syst. Evol. Microbiol.">
        <title>The Global Catalogue of Microorganisms (GCM) 10K type strain sequencing project: providing services to taxonomists for standard genome sequencing and annotation.</title>
        <authorList>
            <consortium name="The Broad Institute Genomics Platform"/>
            <consortium name="The Broad Institute Genome Sequencing Center for Infectious Disease"/>
            <person name="Wu L."/>
            <person name="Ma J."/>
        </authorList>
    </citation>
    <scope>NUCLEOTIDE SEQUENCE [LARGE SCALE GENOMIC DNA]</scope>
    <source>
        <strain evidence="2">JCM 17926</strain>
    </source>
</reference>
<evidence type="ECO:0008006" key="3">
    <source>
        <dbReference type="Google" id="ProtNLM"/>
    </source>
</evidence>
<name>A0ABP8LS85_9BACT</name>
<dbReference type="EMBL" id="BAABHC010000014">
    <property type="protein sequence ID" value="GAA4434383.1"/>
    <property type="molecule type" value="Genomic_DNA"/>
</dbReference>
<evidence type="ECO:0000313" key="1">
    <source>
        <dbReference type="EMBL" id="GAA4434383.1"/>
    </source>
</evidence>
<dbReference type="SUPFAM" id="SSF53335">
    <property type="entry name" value="S-adenosyl-L-methionine-dependent methyltransferases"/>
    <property type="match status" value="1"/>
</dbReference>
<accession>A0ABP8LS85</accession>
<dbReference type="RefSeq" id="WP_345159528.1">
    <property type="nucleotide sequence ID" value="NZ_BAABHC010000014.1"/>
</dbReference>